<accession>A0AAE3G7T8</accession>
<dbReference type="EMBL" id="JALJXV010000023">
    <property type="protein sequence ID" value="MCP1677289.1"/>
    <property type="molecule type" value="Genomic_DNA"/>
</dbReference>
<organism evidence="1 2">
    <name type="scientific">Natronocella acetinitrilica</name>
    <dbReference type="NCBI Taxonomy" id="414046"/>
    <lineage>
        <taxon>Bacteria</taxon>
        <taxon>Pseudomonadati</taxon>
        <taxon>Pseudomonadota</taxon>
        <taxon>Gammaproteobacteria</taxon>
        <taxon>Chromatiales</taxon>
        <taxon>Ectothiorhodospiraceae</taxon>
        <taxon>Natronocella</taxon>
    </lineage>
</organism>
<dbReference type="PANTHER" id="PTHR37844:SF2">
    <property type="entry name" value="SER_THR PROTEIN PHOSPHATASE SUPERFAMILY (AFU_ORTHOLOGUE AFUA_1G14840)"/>
    <property type="match status" value="1"/>
</dbReference>
<keyword evidence="2" id="KW-1185">Reference proteome</keyword>
<dbReference type="AlphaFoldDB" id="A0AAE3G7T8"/>
<name>A0AAE3G7T8_9GAMM</name>
<dbReference type="Proteomes" id="UP001205843">
    <property type="component" value="Unassembled WGS sequence"/>
</dbReference>
<evidence type="ECO:0000313" key="1">
    <source>
        <dbReference type="EMBL" id="MCP1677289.1"/>
    </source>
</evidence>
<evidence type="ECO:0008006" key="3">
    <source>
        <dbReference type="Google" id="ProtNLM"/>
    </source>
</evidence>
<evidence type="ECO:0000313" key="2">
    <source>
        <dbReference type="Proteomes" id="UP001205843"/>
    </source>
</evidence>
<sequence>MRIWASLGLVCPETSSFQWTNFRGRRHHHAPFVPGAADSGQDPLRYAYGSDLSELIEETQPALWIFGHIHACLDFTISNTRVVTNCRGYTGVEPVDAFDPGATVEV</sequence>
<protein>
    <recommendedName>
        <fullName evidence="3">Calcineurin-like phosphoesterase domain-containing protein</fullName>
    </recommendedName>
</protein>
<comment type="caution">
    <text evidence="1">The sequence shown here is derived from an EMBL/GenBank/DDBJ whole genome shotgun (WGS) entry which is preliminary data.</text>
</comment>
<proteinExistence type="predicted"/>
<dbReference type="InterPro" id="IPR029052">
    <property type="entry name" value="Metallo-depent_PP-like"/>
</dbReference>
<dbReference type="SUPFAM" id="SSF56300">
    <property type="entry name" value="Metallo-dependent phosphatases"/>
    <property type="match status" value="1"/>
</dbReference>
<gene>
    <name evidence="1" type="ORF">J2T57_004468</name>
</gene>
<dbReference type="PANTHER" id="PTHR37844">
    <property type="entry name" value="SER/THR PROTEIN PHOSPHATASE SUPERFAMILY (AFU_ORTHOLOGUE AFUA_1G14840)"/>
    <property type="match status" value="1"/>
</dbReference>
<reference evidence="1" key="1">
    <citation type="submission" date="2022-03" db="EMBL/GenBank/DDBJ databases">
        <title>Genomic Encyclopedia of Type Strains, Phase III (KMG-III): the genomes of soil and plant-associated and newly described type strains.</title>
        <authorList>
            <person name="Whitman W."/>
        </authorList>
    </citation>
    <scope>NUCLEOTIDE SEQUENCE</scope>
    <source>
        <strain evidence="1">ANL 6-2</strain>
    </source>
</reference>